<dbReference type="EMBL" id="LR743588">
    <property type="protein sequence ID" value="CAA2614782.1"/>
    <property type="molecule type" value="Genomic_DNA"/>
</dbReference>
<dbReference type="Pfam" id="PF25268">
    <property type="entry name" value="DUF7866"/>
    <property type="match status" value="1"/>
</dbReference>
<sequence>MEKPASSLQVSKVVAHLSLVFLVAFSTVISGGRPGLAEAGGGVYRPAMATECRPIEALTGVRQSLAAFEHCDKCTCCGGGQCKTLPCCFVLDCNLPGNPFATCNLHPRECNCDLSGRPAAPADCRSRTFPGSPFRISMRRDYLLYENGMMFDNLCRNSLLPICVRPAKLFDYGITEAGPIAIDTTSSISWLLSLSLSLSLCIDLSFRLTVTNVMKSRELILKPRSGHFILDMPSDCRQCTQNHGFSNWPTTWRCLLRRRVHQC</sequence>
<dbReference type="InterPro" id="IPR057188">
    <property type="entry name" value="DUF7866"/>
</dbReference>
<protein>
    <recommendedName>
        <fullName evidence="1">DUF7866 domain-containing protein</fullName>
    </recommendedName>
</protein>
<evidence type="ECO:0000259" key="1">
    <source>
        <dbReference type="Pfam" id="PF25268"/>
    </source>
</evidence>
<dbReference type="PANTHER" id="PTHR33786">
    <property type="entry name" value="UBIQUITIN CARBOXYL-TERMINAL HYDROLASE"/>
    <property type="match status" value="1"/>
</dbReference>
<dbReference type="Proteomes" id="UP001189122">
    <property type="component" value="Unassembled WGS sequence"/>
</dbReference>
<proteinExistence type="predicted"/>
<evidence type="ECO:0000313" key="3">
    <source>
        <dbReference type="Proteomes" id="UP001189122"/>
    </source>
</evidence>
<dbReference type="AlphaFoldDB" id="A0A7I8IBY7"/>
<gene>
    <name evidence="2" type="ORF">SI7747_01001152</name>
</gene>
<dbReference type="EMBL" id="CACRZD030000001">
    <property type="protein sequence ID" value="CAA6654562.1"/>
    <property type="molecule type" value="Genomic_DNA"/>
</dbReference>
<reference evidence="2 3" key="1">
    <citation type="submission" date="2019-12" db="EMBL/GenBank/DDBJ databases">
        <authorList>
            <person name="Scholz U."/>
            <person name="Mascher M."/>
            <person name="Fiebig A."/>
        </authorList>
    </citation>
    <scope>NUCLEOTIDE SEQUENCE</scope>
</reference>
<accession>A0A7I8IBY7</accession>
<dbReference type="PANTHER" id="PTHR33786:SF5">
    <property type="entry name" value="EXPRESSED PROTEIN"/>
    <property type="match status" value="1"/>
</dbReference>
<organism evidence="2">
    <name type="scientific">Spirodela intermedia</name>
    <name type="common">Intermediate duckweed</name>
    <dbReference type="NCBI Taxonomy" id="51605"/>
    <lineage>
        <taxon>Eukaryota</taxon>
        <taxon>Viridiplantae</taxon>
        <taxon>Streptophyta</taxon>
        <taxon>Embryophyta</taxon>
        <taxon>Tracheophyta</taxon>
        <taxon>Spermatophyta</taxon>
        <taxon>Magnoliopsida</taxon>
        <taxon>Liliopsida</taxon>
        <taxon>Araceae</taxon>
        <taxon>Lemnoideae</taxon>
        <taxon>Spirodela</taxon>
    </lineage>
</organism>
<name>A0A7I8IBY7_SPIIN</name>
<feature type="domain" description="DUF7866" evidence="1">
    <location>
        <begin position="67"/>
        <end position="113"/>
    </location>
</feature>
<evidence type="ECO:0000313" key="2">
    <source>
        <dbReference type="EMBL" id="CAA2614782.1"/>
    </source>
</evidence>
<keyword evidence="3" id="KW-1185">Reference proteome</keyword>